<keyword evidence="8" id="KW-0810">Translation regulation</keyword>
<dbReference type="Pfam" id="PF09405">
    <property type="entry name" value="Btz"/>
    <property type="match status" value="1"/>
</dbReference>
<evidence type="ECO:0000256" key="1">
    <source>
        <dbReference type="ARBA" id="ARBA00004123"/>
    </source>
</evidence>
<feature type="compositionally biased region" description="Basic residues" evidence="13">
    <location>
        <begin position="30"/>
        <end position="40"/>
    </location>
</feature>
<keyword evidence="4" id="KW-0813">Transport</keyword>
<accession>A0ABR1K1A9</accession>
<feature type="domain" description="Btz" evidence="14">
    <location>
        <begin position="224"/>
        <end position="330"/>
    </location>
</feature>
<feature type="compositionally biased region" description="Acidic residues" evidence="13">
    <location>
        <begin position="60"/>
        <end position="69"/>
    </location>
</feature>
<gene>
    <name evidence="15" type="ORF">VKT23_001748</name>
</gene>
<feature type="compositionally biased region" description="Low complexity" evidence="13">
    <location>
        <begin position="205"/>
        <end position="223"/>
    </location>
</feature>
<proteinExistence type="inferred from homology"/>
<dbReference type="InterPro" id="IPR018545">
    <property type="entry name" value="Btz_dom"/>
</dbReference>
<evidence type="ECO:0000256" key="11">
    <source>
        <dbReference type="ARBA" id="ARBA00023187"/>
    </source>
</evidence>
<evidence type="ECO:0000313" key="16">
    <source>
        <dbReference type="Proteomes" id="UP001498398"/>
    </source>
</evidence>
<evidence type="ECO:0000256" key="10">
    <source>
        <dbReference type="ARBA" id="ARBA00023161"/>
    </source>
</evidence>
<sequence>MPAPVSSSVSARTTSKSAASKQNGTASERRKTRVVRRRGRGKADMDSDDEIEREVRTDSESDNDDDDLSSLDGSSSDSDTEPASEDVLPNGHARVFTPSTSQSPEEPTEDVQVNGNAKHSFFDASATWSEMVAEENENGPAELPVIDFAQLDSQSFPATTSAPARKSKKPTKKSRRPSAPSPVPTPSSAAPTVQEDTPEHLENSPRASASPRGRPFPRRPQGQTARQAYQQRLEADPSYVPTVGEFWGHDDRLLDKELRSLSNWWRGRWQGRGRGRGFMRGRGGFAGFARQEDQDVEDTSQVPPVDRAWTHDGFEEMKKMDDRRRVPQEQQQRPVHSPNGLRGGFVGARGRGGFMGARGRGGRGGFSPSFRGRGMAHAHPPDRVWYAMKPEFMWTKQHDAFLYNEPHSKSRPNQPTNVRVKLPGGKKETVVKVALGTPAPASTSKAPASAEPVASASTTGSDVGEKVMVVRLPKREATAKVAEEKVAESTEPSIDEVFIVRPRLISPKPIPLPGPSSATARPSQPAASVMPMVDPLVQQKLEQVSIEPQESDPSRIEEAVLRNPPSSSEEQQPLPQLHHPVPETRPSLLPLQTSFAPAMNQAGMPYEIATGRPVFLPPPLPSMFTPPPMIQPPHFVPGHMHHHSAMSSSEFLPPGTPGYMEYVHTPNQMAPPLFSYPRQTSRIEIRDPRNSGEKKAAADQTLEKSSANSHSSRLTHLRHNAAVFEPSKLSSSSSGGDADNSSQAPPEYFPQYDSNTGYDQGAYSHEYNEGMVPEDQQEQMVGYQSYPPQYYYPEAYGYNPYLDMSQVGQYEGYTPDQVPHGTVYYH</sequence>
<feature type="compositionally biased region" description="Low complexity" evidence="13">
    <location>
        <begin position="438"/>
        <end position="457"/>
    </location>
</feature>
<keyword evidence="10" id="KW-0866">Nonsense-mediated mRNA decay</keyword>
<name>A0ABR1K1A9_9AGAR</name>
<feature type="compositionally biased region" description="Low complexity" evidence="13">
    <location>
        <begin position="564"/>
        <end position="579"/>
    </location>
</feature>
<keyword evidence="11" id="KW-0508">mRNA splicing</keyword>
<evidence type="ECO:0000256" key="3">
    <source>
        <dbReference type="ARBA" id="ARBA00009548"/>
    </source>
</evidence>
<evidence type="ECO:0000256" key="2">
    <source>
        <dbReference type="ARBA" id="ARBA00004496"/>
    </source>
</evidence>
<feature type="region of interest" description="Disordered" evidence="13">
    <location>
        <begin position="545"/>
        <end position="588"/>
    </location>
</feature>
<evidence type="ECO:0000256" key="5">
    <source>
        <dbReference type="ARBA" id="ARBA00022490"/>
    </source>
</evidence>
<feature type="region of interest" description="Disordered" evidence="13">
    <location>
        <begin position="320"/>
        <end position="346"/>
    </location>
</feature>
<organism evidence="15 16">
    <name type="scientific">Marasmiellus scandens</name>
    <dbReference type="NCBI Taxonomy" id="2682957"/>
    <lineage>
        <taxon>Eukaryota</taxon>
        <taxon>Fungi</taxon>
        <taxon>Dikarya</taxon>
        <taxon>Basidiomycota</taxon>
        <taxon>Agaricomycotina</taxon>
        <taxon>Agaricomycetes</taxon>
        <taxon>Agaricomycetidae</taxon>
        <taxon>Agaricales</taxon>
        <taxon>Marasmiineae</taxon>
        <taxon>Omphalotaceae</taxon>
        <taxon>Marasmiellus</taxon>
    </lineage>
</organism>
<dbReference type="EMBL" id="JBANRG010000002">
    <property type="protein sequence ID" value="KAK7470317.1"/>
    <property type="molecule type" value="Genomic_DNA"/>
</dbReference>
<feature type="compositionally biased region" description="Polar residues" evidence="13">
    <location>
        <begin position="516"/>
        <end position="526"/>
    </location>
</feature>
<comment type="similarity">
    <text evidence="3">Belongs to the CASC3 family.</text>
</comment>
<feature type="compositionally biased region" description="Low complexity" evidence="13">
    <location>
        <begin position="1"/>
        <end position="21"/>
    </location>
</feature>
<reference evidence="15 16" key="1">
    <citation type="submission" date="2024-01" db="EMBL/GenBank/DDBJ databases">
        <title>A draft genome for the cacao thread blight pathogen Marasmiellus scandens.</title>
        <authorList>
            <person name="Baruah I.K."/>
            <person name="Leung J."/>
            <person name="Bukari Y."/>
            <person name="Amoako-Attah I."/>
            <person name="Meinhardt L.W."/>
            <person name="Bailey B.A."/>
            <person name="Cohen S.P."/>
        </authorList>
    </citation>
    <scope>NUCLEOTIDE SEQUENCE [LARGE SCALE GENOMIC DNA]</scope>
    <source>
        <strain evidence="15 16">GH-19</strain>
    </source>
</reference>
<evidence type="ECO:0000256" key="7">
    <source>
        <dbReference type="ARBA" id="ARBA00022816"/>
    </source>
</evidence>
<feature type="compositionally biased region" description="Low complexity" evidence="13">
    <location>
        <begin position="727"/>
        <end position="742"/>
    </location>
</feature>
<keyword evidence="9" id="KW-0694">RNA-binding</keyword>
<evidence type="ECO:0000256" key="13">
    <source>
        <dbReference type="SAM" id="MobiDB-lite"/>
    </source>
</evidence>
<keyword evidence="6" id="KW-0507">mRNA processing</keyword>
<feature type="region of interest" description="Disordered" evidence="13">
    <location>
        <begin position="1"/>
        <end position="231"/>
    </location>
</feature>
<comment type="caution">
    <text evidence="15">The sequence shown here is derived from an EMBL/GenBank/DDBJ whole genome shotgun (WGS) entry which is preliminary data.</text>
</comment>
<protein>
    <recommendedName>
        <fullName evidence="14">Btz domain-containing protein</fullName>
    </recommendedName>
</protein>
<feature type="region of interest" description="Disordered" evidence="13">
    <location>
        <begin position="505"/>
        <end position="527"/>
    </location>
</feature>
<comment type="subcellular location">
    <subcellularLocation>
        <location evidence="2">Cytoplasm</location>
    </subcellularLocation>
    <subcellularLocation>
        <location evidence="1">Nucleus</location>
    </subcellularLocation>
</comment>
<feature type="compositionally biased region" description="Basic residues" evidence="13">
    <location>
        <begin position="165"/>
        <end position="176"/>
    </location>
</feature>
<evidence type="ECO:0000256" key="12">
    <source>
        <dbReference type="ARBA" id="ARBA00023242"/>
    </source>
</evidence>
<evidence type="ECO:0000313" key="15">
    <source>
        <dbReference type="EMBL" id="KAK7470317.1"/>
    </source>
</evidence>
<keyword evidence="16" id="KW-1185">Reference proteome</keyword>
<keyword evidence="12" id="KW-0539">Nucleus</keyword>
<feature type="compositionally biased region" description="Polar residues" evidence="13">
    <location>
        <begin position="97"/>
        <end position="117"/>
    </location>
</feature>
<evidence type="ECO:0000259" key="14">
    <source>
        <dbReference type="Pfam" id="PF09405"/>
    </source>
</evidence>
<evidence type="ECO:0000256" key="9">
    <source>
        <dbReference type="ARBA" id="ARBA00022884"/>
    </source>
</evidence>
<feature type="region of interest" description="Disordered" evidence="13">
    <location>
        <begin position="438"/>
        <end position="459"/>
    </location>
</feature>
<dbReference type="Proteomes" id="UP001498398">
    <property type="component" value="Unassembled WGS sequence"/>
</dbReference>
<feature type="region of interest" description="Disordered" evidence="13">
    <location>
        <begin position="682"/>
        <end position="763"/>
    </location>
</feature>
<evidence type="ECO:0000256" key="4">
    <source>
        <dbReference type="ARBA" id="ARBA00022448"/>
    </source>
</evidence>
<feature type="compositionally biased region" description="Polar residues" evidence="13">
    <location>
        <begin position="703"/>
        <end position="712"/>
    </location>
</feature>
<keyword evidence="7" id="KW-0509">mRNA transport</keyword>
<evidence type="ECO:0000256" key="6">
    <source>
        <dbReference type="ARBA" id="ARBA00022664"/>
    </source>
</evidence>
<feature type="compositionally biased region" description="Polar residues" evidence="13">
    <location>
        <begin position="151"/>
        <end position="160"/>
    </location>
</feature>
<evidence type="ECO:0000256" key="8">
    <source>
        <dbReference type="ARBA" id="ARBA00022845"/>
    </source>
</evidence>
<feature type="compositionally biased region" description="Basic and acidic residues" evidence="13">
    <location>
        <begin position="682"/>
        <end position="697"/>
    </location>
</feature>
<keyword evidence="5" id="KW-0963">Cytoplasm</keyword>